<dbReference type="EMBL" id="AP022360">
    <property type="protein sequence ID" value="BBU85439.1"/>
    <property type="molecule type" value="Genomic_DNA"/>
</dbReference>
<organism evidence="1 2">
    <name type="scientific">Escherichia coli</name>
    <dbReference type="NCBI Taxonomy" id="562"/>
    <lineage>
        <taxon>Bacteria</taxon>
        <taxon>Pseudomonadati</taxon>
        <taxon>Pseudomonadota</taxon>
        <taxon>Gammaproteobacteria</taxon>
        <taxon>Enterobacterales</taxon>
        <taxon>Enterobacteriaceae</taxon>
        <taxon>Escherichia</taxon>
    </lineage>
</organism>
<sequence length="76" mass="8700">MAQRKLLENYTQQQALVIDNVMARFLRRVAKIVTGGIVFFTATIRNRKNSNTGRDKFSAYLTHLISPFDVLATNVR</sequence>
<dbReference type="AlphaFoldDB" id="A0A8S0FZ24"/>
<proteinExistence type="predicted"/>
<reference evidence="1 2" key="1">
    <citation type="submission" date="2020-01" db="EMBL/GenBank/DDBJ databases">
        <title>Dynamics of blaIMP-6 dissemination in carbapenem resistant Enterobacteriacea isolated from regional surveillance in Osaka, Japan.</title>
        <authorList>
            <person name="Abe R."/>
            <person name="Akeda Y."/>
            <person name="Sugawara Y."/>
            <person name="Yamamoto N."/>
            <person name="Tomono K."/>
            <person name="Takeuchi D."/>
            <person name="Kawahara R."/>
            <person name="Hamada S."/>
        </authorList>
    </citation>
    <scope>NUCLEOTIDE SEQUENCE [LARGE SCALE GENOMIC DNA]</scope>
    <source>
        <strain evidence="1 2">E300</strain>
    </source>
</reference>
<protein>
    <submittedName>
        <fullName evidence="1">Uncharacterized protein</fullName>
    </submittedName>
</protein>
<gene>
    <name evidence="1" type="ORF">EIMP300_68390</name>
</gene>
<evidence type="ECO:0000313" key="1">
    <source>
        <dbReference type="EMBL" id="BBU85439.1"/>
    </source>
</evidence>
<name>A0A8S0FZ24_ECOLX</name>
<evidence type="ECO:0000313" key="2">
    <source>
        <dbReference type="Proteomes" id="UP000467488"/>
    </source>
</evidence>
<dbReference type="Proteomes" id="UP000467488">
    <property type="component" value="Chromosome"/>
</dbReference>
<accession>A0A8S0FZ24</accession>